<proteinExistence type="predicted"/>
<gene>
    <name evidence="3" type="ORF">UFOPK3164_00535</name>
    <name evidence="4" type="ORF">UFOPK3427_00846</name>
    <name evidence="5" type="ORF">UFOPK4112_00829</name>
</gene>
<dbReference type="AlphaFoldDB" id="A0A6J6ZPZ4"/>
<protein>
    <submittedName>
        <fullName evidence="3">Unannotated protein</fullName>
    </submittedName>
</protein>
<dbReference type="InterPro" id="IPR025924">
    <property type="entry name" value="YHYH_dom"/>
</dbReference>
<reference evidence="3" key="1">
    <citation type="submission" date="2020-05" db="EMBL/GenBank/DDBJ databases">
        <authorList>
            <person name="Chiriac C."/>
            <person name="Salcher M."/>
            <person name="Ghai R."/>
            <person name="Kavagutti S V."/>
        </authorList>
    </citation>
    <scope>NUCLEOTIDE SEQUENCE</scope>
</reference>
<accession>A0A6J6ZPZ4</accession>
<sequence>MSNRAVQSQYSNTLKRSMVIVILVMAFSAFAIMMLTPSSFGSSTSSSAGKSPNETAALKSTKWATNVTAKIGNGSWTFSTDGIPASKFMASYYAIPKDPLNVSAAGASIGATSTEVKAKQYSYTLPLIPKWSSTTTSAPMGPIGVMLSGAVLYNPYEAGGAKTVATSDNFFVTSNGVTASFLDSCNSHPNPFDFHYHGLPTCLVAFATGQKVSVTPVVSNAGTTTAAVKKTNAASKKPVLVGYSFDGYGIYDNIAMNGTTIPVSALDECNGIVSSVPGYSKAIYHYILENVKNEHSSLRCFHGVVSSAYTQALQNMVNNAKGGPPQGGPPPQTSSPSHMNTGRFAATAQGLAANSGKDALLLAQLKSLTKNTPC</sequence>
<evidence type="ECO:0000313" key="5">
    <source>
        <dbReference type="EMBL" id="CAB5019532.1"/>
    </source>
</evidence>
<dbReference type="EMBL" id="CAFBPM010000006">
    <property type="protein sequence ID" value="CAB5019532.1"/>
    <property type="molecule type" value="Genomic_DNA"/>
</dbReference>
<dbReference type="Pfam" id="PF14240">
    <property type="entry name" value="YHYH"/>
    <property type="match status" value="1"/>
</dbReference>
<feature type="domain" description="YHYH" evidence="2">
    <location>
        <begin position="122"/>
        <end position="256"/>
    </location>
</feature>
<feature type="region of interest" description="Disordered" evidence="1">
    <location>
        <begin position="317"/>
        <end position="341"/>
    </location>
</feature>
<dbReference type="EMBL" id="CAFBLT010000001">
    <property type="protein sequence ID" value="CAB4871738.1"/>
    <property type="molecule type" value="Genomic_DNA"/>
</dbReference>
<evidence type="ECO:0000259" key="2">
    <source>
        <dbReference type="Pfam" id="PF14240"/>
    </source>
</evidence>
<evidence type="ECO:0000313" key="4">
    <source>
        <dbReference type="EMBL" id="CAB4871738.1"/>
    </source>
</evidence>
<organism evidence="3">
    <name type="scientific">freshwater metagenome</name>
    <dbReference type="NCBI Taxonomy" id="449393"/>
    <lineage>
        <taxon>unclassified sequences</taxon>
        <taxon>metagenomes</taxon>
        <taxon>ecological metagenomes</taxon>
    </lineage>
</organism>
<dbReference type="EMBL" id="CAFABE010000016">
    <property type="protein sequence ID" value="CAB4822755.1"/>
    <property type="molecule type" value="Genomic_DNA"/>
</dbReference>
<evidence type="ECO:0000313" key="3">
    <source>
        <dbReference type="EMBL" id="CAB4822755.1"/>
    </source>
</evidence>
<evidence type="ECO:0000256" key="1">
    <source>
        <dbReference type="SAM" id="MobiDB-lite"/>
    </source>
</evidence>
<name>A0A6J6ZPZ4_9ZZZZ</name>